<dbReference type="PROSITE" id="PS50940">
    <property type="entry name" value="CHIT_BIND_II"/>
    <property type="match status" value="4"/>
</dbReference>
<evidence type="ECO:0000256" key="5">
    <source>
        <dbReference type="RuleBase" id="RU003945"/>
    </source>
</evidence>
<dbReference type="InterPro" id="IPR036508">
    <property type="entry name" value="Chitin-bd_dom_sf"/>
</dbReference>
<dbReference type="AlphaFoldDB" id="A0A2A3EPT9"/>
<dbReference type="InterPro" id="IPR001708">
    <property type="entry name" value="YidC/ALB3/OXA1/COX18"/>
</dbReference>
<evidence type="ECO:0000256" key="7">
    <source>
        <dbReference type="SAM" id="Phobius"/>
    </source>
</evidence>
<keyword evidence="3 7" id="KW-1133">Transmembrane helix</keyword>
<dbReference type="FunFam" id="2.170.140.10:FF:000003">
    <property type="entry name" value="Tequila, isoform D"/>
    <property type="match status" value="1"/>
</dbReference>
<dbReference type="Pfam" id="PF02096">
    <property type="entry name" value="60KD_IMP"/>
    <property type="match status" value="1"/>
</dbReference>
<dbReference type="STRING" id="94128.A0A2A3EPT9"/>
<feature type="compositionally biased region" description="Polar residues" evidence="6">
    <location>
        <begin position="994"/>
        <end position="1007"/>
    </location>
</feature>
<feature type="compositionally biased region" description="Basic and acidic residues" evidence="6">
    <location>
        <begin position="1009"/>
        <end position="1020"/>
    </location>
</feature>
<feature type="region of interest" description="Disordered" evidence="6">
    <location>
        <begin position="1159"/>
        <end position="1182"/>
    </location>
</feature>
<comment type="subcellular location">
    <subcellularLocation>
        <location evidence="1 5">Membrane</location>
        <topology evidence="1 5">Multi-pass membrane protein</topology>
    </subcellularLocation>
</comment>
<evidence type="ECO:0000256" key="1">
    <source>
        <dbReference type="ARBA" id="ARBA00004141"/>
    </source>
</evidence>
<evidence type="ECO:0000256" key="6">
    <source>
        <dbReference type="SAM" id="MobiDB-lite"/>
    </source>
</evidence>
<organism evidence="9 10">
    <name type="scientific">Apis cerana cerana</name>
    <name type="common">Oriental honeybee</name>
    <dbReference type="NCBI Taxonomy" id="94128"/>
    <lineage>
        <taxon>Eukaryota</taxon>
        <taxon>Metazoa</taxon>
        <taxon>Ecdysozoa</taxon>
        <taxon>Arthropoda</taxon>
        <taxon>Hexapoda</taxon>
        <taxon>Insecta</taxon>
        <taxon>Pterygota</taxon>
        <taxon>Neoptera</taxon>
        <taxon>Endopterygota</taxon>
        <taxon>Hymenoptera</taxon>
        <taxon>Apocrita</taxon>
        <taxon>Aculeata</taxon>
        <taxon>Apoidea</taxon>
        <taxon>Anthophila</taxon>
        <taxon>Apidae</taxon>
        <taxon>Apis</taxon>
    </lineage>
</organism>
<dbReference type="SMART" id="SM00494">
    <property type="entry name" value="ChtBD2"/>
    <property type="match status" value="4"/>
</dbReference>
<feature type="compositionally biased region" description="Polar residues" evidence="6">
    <location>
        <begin position="890"/>
        <end position="900"/>
    </location>
</feature>
<dbReference type="SUPFAM" id="SSF57625">
    <property type="entry name" value="Invertebrate chitin-binding proteins"/>
    <property type="match status" value="4"/>
</dbReference>
<feature type="region of interest" description="Disordered" evidence="6">
    <location>
        <begin position="526"/>
        <end position="547"/>
    </location>
</feature>
<dbReference type="EMBL" id="KZ288197">
    <property type="protein sequence ID" value="PBC33727.1"/>
    <property type="molecule type" value="Genomic_DNA"/>
</dbReference>
<dbReference type="InterPro" id="IPR028055">
    <property type="entry name" value="YidC/Oxa/ALB_C"/>
</dbReference>
<feature type="transmembrane region" description="Helical" evidence="7">
    <location>
        <begin position="235"/>
        <end position="258"/>
    </location>
</feature>
<name>A0A2A3EPT9_APICC</name>
<accession>A0A2A3EPT9</accession>
<feature type="compositionally biased region" description="Basic and acidic residues" evidence="6">
    <location>
        <begin position="529"/>
        <end position="541"/>
    </location>
</feature>
<dbReference type="GO" id="GO:0005743">
    <property type="term" value="C:mitochondrial inner membrane"/>
    <property type="evidence" value="ECO:0007669"/>
    <property type="project" value="TreeGrafter"/>
</dbReference>
<dbReference type="Gene3D" id="2.170.140.10">
    <property type="entry name" value="Chitin binding domain"/>
    <property type="match status" value="4"/>
</dbReference>
<evidence type="ECO:0000313" key="9">
    <source>
        <dbReference type="EMBL" id="PBC33727.1"/>
    </source>
</evidence>
<dbReference type="PANTHER" id="PTHR12428">
    <property type="entry name" value="OXA1"/>
    <property type="match status" value="1"/>
</dbReference>
<dbReference type="CDD" id="cd20069">
    <property type="entry name" value="5TM_Oxa1-like"/>
    <property type="match status" value="1"/>
</dbReference>
<dbReference type="PANTHER" id="PTHR12428:SF65">
    <property type="entry name" value="CYTOCHROME C OXIDASE ASSEMBLY PROTEIN COX18, MITOCHONDRIAL"/>
    <property type="match status" value="1"/>
</dbReference>
<sequence length="1182" mass="136424">MKNICMYRQIHPQILKKPLLCNKYIPQTIRISTNSIIINSSRMYSNTAPKIINEVAAYNYGIFLMISESLPVEVITEALRLMHYQTGLPWWASIMLTSIIARTIINLPLNILDVHTKAKQENLKFELKEIAEKIQKKVQREAISLQLSPYRAHYLFTRDFNKEQKQLYIKNNCHPFKSVAIILLQTPIWISFSVAVRNICYMLPQVNTATLQDFKELTTGGFGWIKNLIDIDHYFILPSLFGLSNLAILEINQVLFHVKDTKFSRIYKNFCRVLIIGFVPLMACLPSCLSLFWVTNNCCAIVYNLLLLSPKVRRLGKIPKTDSELRRPYTELYKRLLEKLYLKKFLARYVYIKFTSLANNILQRTGLKETEIMANIKFFTFLLCIILCVDFFCKLATGEVYPYPGDCSKYQHCDNSGCFVLSCGAGTEFNPNIGTCDYPLANRGDCAYNIHHFPCLCFEDTIYDPKETTTKPPKRREPVLPWYSPGPVDSNEDLSRSAKWQVDSDYPVPRKPYVIEAGTKTWSPWKKNKGSEIEQRTEITKDSQSTTNFEQDEDFFSKYNDQQKNEQIGIKDEEFYEGVPADSTKPREEKILVSTETKWTVARYDSKHGVQCPEFDSTGQFVYPPDCKFFVNCWKGRAFVQACAPGTLFNPNTLECDFPQKVKCYGEEINNYYNFPTTERLDSSRLQEPKCPPHVTGLIAHPLDCTKFLQCANGGTYIMDCGPGTVFNPAIMVCDWPRNVKGCEDALKSEEETTKPLVPPDYEDHDGRLRYEKPQAKKITCPDDYTGLLPHPETCKKFLQCANGGTFIMDCGPGTAFNPTISVCDWPYNVPGCKEDKQQPVDTSFKPWPSHDSSDSRTWHHKYNHTSQGTDWDPLKPTWRPILKKPSAWPSRNNWDDTPNSNPPQPQWPHHHESNNRNYNDRSHHYHYHHFYPPTHDPKDSETQQPVPPLHQPHPQTSGNQGVENWHSNHGHHHEHHHYYDGRPQDIVPDIPSNPWTAEETGQQAQRPTFDHRGTQDRPETVPTNTWTVQETGQQAQRPTFDMKKDTFNEGFDHRGTQDRPETVPSDTWTVEETGQQAQRPSFSELGNGNVPWNSEDSDQESASNRQERMGPGFSQTGFDKTSIYANRNYQPVDNSRFDTQIVGNRRIWNQTRLTENDFNNWNQQGQGQMPNQNRRWDQGDF</sequence>
<comment type="similarity">
    <text evidence="5">Belongs to the OXA1/ALB3/YidC family.</text>
</comment>
<evidence type="ECO:0000313" key="10">
    <source>
        <dbReference type="Proteomes" id="UP000242457"/>
    </source>
</evidence>
<dbReference type="Proteomes" id="UP000242457">
    <property type="component" value="Unassembled WGS sequence"/>
</dbReference>
<keyword evidence="2 5" id="KW-0812">Transmembrane</keyword>
<keyword evidence="10" id="KW-1185">Reference proteome</keyword>
<evidence type="ECO:0000256" key="3">
    <source>
        <dbReference type="ARBA" id="ARBA00022989"/>
    </source>
</evidence>
<feature type="region of interest" description="Disordered" evidence="6">
    <location>
        <begin position="835"/>
        <end position="1120"/>
    </location>
</feature>
<dbReference type="GO" id="GO:0033617">
    <property type="term" value="P:mitochondrial respiratory chain complex IV assembly"/>
    <property type="evidence" value="ECO:0007669"/>
    <property type="project" value="TreeGrafter"/>
</dbReference>
<feature type="domain" description="Chitin-binding type-2" evidence="8">
    <location>
        <begin position="609"/>
        <end position="666"/>
    </location>
</feature>
<dbReference type="GO" id="GO:0032977">
    <property type="term" value="F:membrane insertase activity"/>
    <property type="evidence" value="ECO:0007669"/>
    <property type="project" value="InterPro"/>
</dbReference>
<dbReference type="GO" id="GO:0008061">
    <property type="term" value="F:chitin binding"/>
    <property type="evidence" value="ECO:0007669"/>
    <property type="project" value="InterPro"/>
</dbReference>
<protein>
    <submittedName>
        <fullName evidence="9">Mitochondrial inner membrane protein COX18</fullName>
    </submittedName>
</protein>
<feature type="compositionally biased region" description="Polar residues" evidence="6">
    <location>
        <begin position="1022"/>
        <end position="1038"/>
    </location>
</feature>
<feature type="compositionally biased region" description="Low complexity" evidence="6">
    <location>
        <begin position="1160"/>
        <end position="1174"/>
    </location>
</feature>
<dbReference type="Pfam" id="PF01607">
    <property type="entry name" value="CBM_14"/>
    <property type="match status" value="4"/>
</dbReference>
<dbReference type="OrthoDB" id="6020543at2759"/>
<evidence type="ECO:0000259" key="8">
    <source>
        <dbReference type="PROSITE" id="PS50940"/>
    </source>
</evidence>
<feature type="compositionally biased region" description="Polar residues" evidence="6">
    <location>
        <begin position="1065"/>
        <end position="1105"/>
    </location>
</feature>
<feature type="domain" description="Chitin-binding type-2" evidence="8">
    <location>
        <begin position="688"/>
        <end position="745"/>
    </location>
</feature>
<feature type="region of interest" description="Disordered" evidence="6">
    <location>
        <begin position="468"/>
        <end position="487"/>
    </location>
</feature>
<proteinExistence type="inferred from homology"/>
<feature type="domain" description="Chitin-binding type-2" evidence="8">
    <location>
        <begin position="778"/>
        <end position="835"/>
    </location>
</feature>
<keyword evidence="4 7" id="KW-0472">Membrane</keyword>
<dbReference type="GO" id="GO:0032979">
    <property type="term" value="P:protein insertion into mitochondrial inner membrane from matrix"/>
    <property type="evidence" value="ECO:0007669"/>
    <property type="project" value="TreeGrafter"/>
</dbReference>
<feature type="domain" description="Chitin-binding type-2" evidence="8">
    <location>
        <begin position="390"/>
        <end position="448"/>
    </location>
</feature>
<feature type="transmembrane region" description="Helical" evidence="7">
    <location>
        <begin position="270"/>
        <end position="294"/>
    </location>
</feature>
<dbReference type="GO" id="GO:0005576">
    <property type="term" value="C:extracellular region"/>
    <property type="evidence" value="ECO:0007669"/>
    <property type="project" value="InterPro"/>
</dbReference>
<feature type="compositionally biased region" description="Basic and acidic residues" evidence="6">
    <location>
        <begin position="910"/>
        <end position="923"/>
    </location>
</feature>
<evidence type="ECO:0000256" key="4">
    <source>
        <dbReference type="ARBA" id="ARBA00023136"/>
    </source>
</evidence>
<feature type="compositionally biased region" description="Basic and acidic residues" evidence="6">
    <location>
        <begin position="1041"/>
        <end position="1062"/>
    </location>
</feature>
<gene>
    <name evidence="9" type="ORF">APICC_08812</name>
</gene>
<evidence type="ECO:0000256" key="2">
    <source>
        <dbReference type="ARBA" id="ARBA00022692"/>
    </source>
</evidence>
<dbReference type="InterPro" id="IPR002557">
    <property type="entry name" value="Chitin-bd_dom"/>
</dbReference>
<reference evidence="9 10" key="1">
    <citation type="submission" date="2014-07" db="EMBL/GenBank/DDBJ databases">
        <title>Genomic and transcriptomic analysis on Apis cerana provide comprehensive insights into honey bee biology.</title>
        <authorList>
            <person name="Diao Q."/>
            <person name="Sun L."/>
            <person name="Zheng H."/>
            <person name="Zheng H."/>
            <person name="Xu S."/>
            <person name="Wang S."/>
            <person name="Zeng Z."/>
            <person name="Hu F."/>
            <person name="Su S."/>
            <person name="Wu J."/>
        </authorList>
    </citation>
    <scope>NUCLEOTIDE SEQUENCE [LARGE SCALE GENOMIC DNA]</scope>
    <source>
        <tissue evidence="9">Pupae without intestine</tissue>
    </source>
</reference>